<gene>
    <name evidence="2" type="ORF">SAMN05443551_3990</name>
</gene>
<organism evidence="2 3">
    <name type="scientific">Marivita hallyeonensis</name>
    <dbReference type="NCBI Taxonomy" id="996342"/>
    <lineage>
        <taxon>Bacteria</taxon>
        <taxon>Pseudomonadati</taxon>
        <taxon>Pseudomonadota</taxon>
        <taxon>Alphaproteobacteria</taxon>
        <taxon>Rhodobacterales</taxon>
        <taxon>Roseobacteraceae</taxon>
        <taxon>Marivita</taxon>
    </lineage>
</organism>
<sequence length="33" mass="3419">MTILKWIGGGALVALIATSATIGIGTYLTKRDI</sequence>
<evidence type="ECO:0000313" key="3">
    <source>
        <dbReference type="Proteomes" id="UP000184221"/>
    </source>
</evidence>
<keyword evidence="1" id="KW-0812">Transmembrane</keyword>
<name>A0A1M5XL32_9RHOB</name>
<keyword evidence="1" id="KW-0472">Membrane</keyword>
<reference evidence="2 3" key="1">
    <citation type="submission" date="2016-11" db="EMBL/GenBank/DDBJ databases">
        <authorList>
            <person name="Jaros S."/>
            <person name="Januszkiewicz K."/>
            <person name="Wedrychowicz H."/>
        </authorList>
    </citation>
    <scope>NUCLEOTIDE SEQUENCE [LARGE SCALE GENOMIC DNA]</scope>
    <source>
        <strain evidence="2 3">DSM 29431</strain>
    </source>
</reference>
<dbReference type="AlphaFoldDB" id="A0A1M5XL32"/>
<dbReference type="Proteomes" id="UP000184221">
    <property type="component" value="Unassembled WGS sequence"/>
</dbReference>
<protein>
    <submittedName>
        <fullName evidence="2">Uncharacterized protein</fullName>
    </submittedName>
</protein>
<keyword evidence="1" id="KW-1133">Transmembrane helix</keyword>
<dbReference type="EMBL" id="FQXC01000007">
    <property type="protein sequence ID" value="SHI00372.1"/>
    <property type="molecule type" value="Genomic_DNA"/>
</dbReference>
<feature type="transmembrane region" description="Helical" evidence="1">
    <location>
        <begin position="6"/>
        <end position="28"/>
    </location>
</feature>
<keyword evidence="3" id="KW-1185">Reference proteome</keyword>
<proteinExistence type="predicted"/>
<evidence type="ECO:0000256" key="1">
    <source>
        <dbReference type="SAM" id="Phobius"/>
    </source>
</evidence>
<evidence type="ECO:0000313" key="2">
    <source>
        <dbReference type="EMBL" id="SHI00372.1"/>
    </source>
</evidence>
<dbReference type="STRING" id="996342.SAMN05443551_3990"/>
<accession>A0A1M5XL32</accession>